<proteinExistence type="predicted"/>
<dbReference type="AlphaFoldDB" id="A0AAD9HXQ9"/>
<keyword evidence="3" id="KW-1185">Reference proteome</keyword>
<comment type="caution">
    <text evidence="2">The sequence shown here is derived from an EMBL/GenBank/DDBJ whole genome shotgun (WGS) entry which is preliminary data.</text>
</comment>
<evidence type="ECO:0000313" key="3">
    <source>
        <dbReference type="Proteomes" id="UP001217918"/>
    </source>
</evidence>
<name>A0AAD9HXQ9_9PEZI</name>
<evidence type="ECO:0000313" key="2">
    <source>
        <dbReference type="EMBL" id="KAK2067363.1"/>
    </source>
</evidence>
<gene>
    <name evidence="2" type="ORF">P8C59_001112</name>
</gene>
<feature type="region of interest" description="Disordered" evidence="1">
    <location>
        <begin position="59"/>
        <end position="157"/>
    </location>
</feature>
<dbReference type="Proteomes" id="UP001217918">
    <property type="component" value="Unassembled WGS sequence"/>
</dbReference>
<dbReference type="EMBL" id="JAQQPM010000001">
    <property type="protein sequence ID" value="KAK2067363.1"/>
    <property type="molecule type" value="Genomic_DNA"/>
</dbReference>
<feature type="compositionally biased region" description="Low complexity" evidence="1">
    <location>
        <begin position="117"/>
        <end position="129"/>
    </location>
</feature>
<reference evidence="2" key="1">
    <citation type="journal article" date="2023" name="Mol. Plant Microbe Interact.">
        <title>Elucidating the Obligate Nature and Biological Capacity of an Invasive Fungal Corn Pathogen.</title>
        <authorList>
            <person name="MacCready J.S."/>
            <person name="Roggenkamp E.M."/>
            <person name="Gdanetz K."/>
            <person name="Chilvers M.I."/>
        </authorList>
    </citation>
    <scope>NUCLEOTIDE SEQUENCE</scope>
    <source>
        <strain evidence="2">PM02</strain>
    </source>
</reference>
<evidence type="ECO:0000256" key="1">
    <source>
        <dbReference type="SAM" id="MobiDB-lite"/>
    </source>
</evidence>
<organism evidence="2 3">
    <name type="scientific">Phyllachora maydis</name>
    <dbReference type="NCBI Taxonomy" id="1825666"/>
    <lineage>
        <taxon>Eukaryota</taxon>
        <taxon>Fungi</taxon>
        <taxon>Dikarya</taxon>
        <taxon>Ascomycota</taxon>
        <taxon>Pezizomycotina</taxon>
        <taxon>Sordariomycetes</taxon>
        <taxon>Sordariomycetidae</taxon>
        <taxon>Phyllachorales</taxon>
        <taxon>Phyllachoraceae</taxon>
        <taxon>Phyllachora</taxon>
    </lineage>
</organism>
<protein>
    <submittedName>
        <fullName evidence="2">Uncharacterized protein</fullName>
    </submittedName>
</protein>
<accession>A0AAD9HXQ9</accession>
<feature type="compositionally biased region" description="Polar residues" evidence="1">
    <location>
        <begin position="75"/>
        <end position="89"/>
    </location>
</feature>
<sequence>MPLAPAPTPAKPAKITPAVCHAAAREAKQRKLAKARAIAGRAAATKRCKKRKEAIANAQARKLAKKEGLQRSKRTTSSNAGRYTTNSGLTADKDDNNAYNRAYIPPANTEEEKEKGSSSNNNSVNGSTSDSANKGKGSGVHKRSKGALYYKDTPLYK</sequence>